<protein>
    <submittedName>
        <fullName evidence="1">CDP-glycerol glycerophosphotransferase family protein</fullName>
    </submittedName>
</protein>
<organism evidence="1 2">
    <name type="scientific">Ornithinimicrobium cryptoxanthini</name>
    <dbReference type="NCBI Taxonomy" id="2934161"/>
    <lineage>
        <taxon>Bacteria</taxon>
        <taxon>Bacillati</taxon>
        <taxon>Actinomycetota</taxon>
        <taxon>Actinomycetes</taxon>
        <taxon>Micrococcales</taxon>
        <taxon>Ornithinimicrobiaceae</taxon>
        <taxon>Ornithinimicrobium</taxon>
    </lineage>
</organism>
<sequence length="734" mass="81479">MPDDACLVLLVGPDTSILPRWLHRLRARSDRPRLIVAYPADLAQQVTAACEEFPDVHRLRLADAGDPGATLAAIVAAVPTAYFTVTALEHDPPDLLDERASALVTARRPAAAVTSQLPVPVLLWHRTTPVQLVTAYIDHVLAELADPPAAVSDYLGSLALQAAMVTVEWLDPQPGAVDIALRINLAGHRFASRPPWQFRVAVTEPPHAGEVTGSDPVGLVERIDASGTRRWEWLVARVPLSGVPTGDYRVELSLSSRDESHRVTRIARPSNGSLANARTVRLAAPSAGARAVRYYLHAPDHGRETRLWIGHGSGPVAELVWGVRITAADLGYILGGAGGRRMRALRLLKLVTAPIFLGREVWLLGERADEAQDNGMHLFRYLRAHRSPRRHVYYVLSRTSPHYSELRRLGNVVPHSSRRHQLLMLHATVVANAHSTHHMIPRHWKRKAFLRRLAWRIGALQVFLQHGVHLSPEAVKRGTTGYDVILTSARGETRALRAASGYDAQIEEVGMPRFDSLTPTPPSRTILMMPTWRRYLWSHARGQSRPDQDQFAGSTYERFMTDLLTSARLQTMLEAFDYRLVLVPHHNVAEHLTDAATAGDRITVVAATGMALQDMVRRCDVFITDHSSVHFDAAYVGTPVIYARFDREEFESRHAAPSWFDFERDGFGPVVTTVDGTLDELDALLARGCTPDPLFARRAATVFTHHDQGNSRRVVATIERRLRTIRATRGGASR</sequence>
<dbReference type="PANTHER" id="PTHR37316">
    <property type="entry name" value="TEICHOIC ACID GLYCEROL-PHOSPHATE PRIMASE"/>
    <property type="match status" value="1"/>
</dbReference>
<dbReference type="SUPFAM" id="SSF53756">
    <property type="entry name" value="UDP-Glycosyltransferase/glycogen phosphorylase"/>
    <property type="match status" value="1"/>
</dbReference>
<dbReference type="InterPro" id="IPR007554">
    <property type="entry name" value="Glycerophosphate_synth"/>
</dbReference>
<reference evidence="1" key="1">
    <citation type="submission" date="2022-06" db="EMBL/GenBank/DDBJ databases">
        <title>Ornithinimicrobium JY.X270.</title>
        <authorList>
            <person name="Huang Y."/>
        </authorList>
    </citation>
    <scope>NUCLEOTIDE SEQUENCE</scope>
    <source>
        <strain evidence="1">JY.X270</strain>
    </source>
</reference>
<dbReference type="PANTHER" id="PTHR37316:SF3">
    <property type="entry name" value="TEICHOIC ACID GLYCEROL-PHOSPHATE TRANSFERASE"/>
    <property type="match status" value="1"/>
</dbReference>
<dbReference type="InterPro" id="IPR051612">
    <property type="entry name" value="Teichoic_Acid_Biosynth"/>
</dbReference>
<keyword evidence="2" id="KW-1185">Reference proteome</keyword>
<gene>
    <name evidence="1" type="ORF">NF557_16440</name>
</gene>
<name>A0ABY4YI11_9MICO</name>
<dbReference type="InterPro" id="IPR043148">
    <property type="entry name" value="TagF_C"/>
</dbReference>
<proteinExistence type="predicted"/>
<evidence type="ECO:0000313" key="1">
    <source>
        <dbReference type="EMBL" id="USQ76155.1"/>
    </source>
</evidence>
<dbReference type="Proteomes" id="UP001056535">
    <property type="component" value="Chromosome"/>
</dbReference>
<accession>A0ABY4YI11</accession>
<evidence type="ECO:0000313" key="2">
    <source>
        <dbReference type="Proteomes" id="UP001056535"/>
    </source>
</evidence>
<dbReference type="RefSeq" id="WP_252620850.1">
    <property type="nucleotide sequence ID" value="NZ_CP099490.1"/>
</dbReference>
<dbReference type="Pfam" id="PF04464">
    <property type="entry name" value="Glyphos_transf"/>
    <property type="match status" value="1"/>
</dbReference>
<dbReference type="Gene3D" id="3.40.50.12580">
    <property type="match status" value="1"/>
</dbReference>
<dbReference type="EMBL" id="CP099490">
    <property type="protein sequence ID" value="USQ76155.1"/>
    <property type="molecule type" value="Genomic_DNA"/>
</dbReference>